<dbReference type="SMART" id="SM00365">
    <property type="entry name" value="LRR_SD22"/>
    <property type="match status" value="6"/>
</dbReference>
<evidence type="ECO:0000256" key="1">
    <source>
        <dbReference type="ARBA" id="ARBA00022614"/>
    </source>
</evidence>
<reference evidence="4 5" key="1">
    <citation type="submission" date="2024-02" db="EMBL/GenBank/DDBJ databases">
        <authorList>
            <person name="Daric V."/>
            <person name="Darras S."/>
        </authorList>
    </citation>
    <scope>NUCLEOTIDE SEQUENCE [LARGE SCALE GENOMIC DNA]</scope>
</reference>
<organism evidence="4 5">
    <name type="scientific">Clavelina lepadiformis</name>
    <name type="common">Light-bulb sea squirt</name>
    <name type="synonym">Ascidia lepadiformis</name>
    <dbReference type="NCBI Taxonomy" id="159417"/>
    <lineage>
        <taxon>Eukaryota</taxon>
        <taxon>Metazoa</taxon>
        <taxon>Chordata</taxon>
        <taxon>Tunicata</taxon>
        <taxon>Ascidiacea</taxon>
        <taxon>Aplousobranchia</taxon>
        <taxon>Clavelinidae</taxon>
        <taxon>Clavelina</taxon>
    </lineage>
</organism>
<accession>A0ABP0F351</accession>
<dbReference type="InterPro" id="IPR050576">
    <property type="entry name" value="Cilia_flagella_integrity"/>
</dbReference>
<dbReference type="PROSITE" id="PS51450">
    <property type="entry name" value="LRR"/>
    <property type="match status" value="6"/>
</dbReference>
<name>A0ABP0F351_CLALP</name>
<keyword evidence="1" id="KW-0433">Leucine-rich repeat</keyword>
<keyword evidence="5" id="KW-1185">Reference proteome</keyword>
<dbReference type="SUPFAM" id="SSF52058">
    <property type="entry name" value="L domain-like"/>
    <property type="match status" value="1"/>
</dbReference>
<keyword evidence="2" id="KW-0677">Repeat</keyword>
<dbReference type="InterPro" id="IPR032675">
    <property type="entry name" value="LRR_dom_sf"/>
</dbReference>
<feature type="region of interest" description="Disordered" evidence="3">
    <location>
        <begin position="141"/>
        <end position="169"/>
    </location>
</feature>
<dbReference type="Proteomes" id="UP001642483">
    <property type="component" value="Unassembled WGS sequence"/>
</dbReference>
<gene>
    <name evidence="4" type="ORF">CVLEPA_LOCUS3075</name>
</gene>
<feature type="compositionally biased region" description="Basic and acidic residues" evidence="3">
    <location>
        <begin position="519"/>
        <end position="537"/>
    </location>
</feature>
<dbReference type="SMART" id="SM00369">
    <property type="entry name" value="LRR_TYP"/>
    <property type="match status" value="4"/>
</dbReference>
<feature type="compositionally biased region" description="Low complexity" evidence="3">
    <location>
        <begin position="505"/>
        <end position="515"/>
    </location>
</feature>
<evidence type="ECO:0000256" key="2">
    <source>
        <dbReference type="ARBA" id="ARBA00022737"/>
    </source>
</evidence>
<dbReference type="Gene3D" id="3.80.10.10">
    <property type="entry name" value="Ribonuclease Inhibitor"/>
    <property type="match status" value="3"/>
</dbReference>
<evidence type="ECO:0000313" key="4">
    <source>
        <dbReference type="EMBL" id="CAK8673266.1"/>
    </source>
</evidence>
<dbReference type="EMBL" id="CAWYQH010000002">
    <property type="protein sequence ID" value="CAK8673266.1"/>
    <property type="molecule type" value="Genomic_DNA"/>
</dbReference>
<feature type="region of interest" description="Disordered" evidence="3">
    <location>
        <begin position="44"/>
        <end position="98"/>
    </location>
</feature>
<comment type="caution">
    <text evidence="4">The sequence shown here is derived from an EMBL/GenBank/DDBJ whole genome shotgun (WGS) entry which is preliminary data.</text>
</comment>
<evidence type="ECO:0000313" key="5">
    <source>
        <dbReference type="Proteomes" id="UP001642483"/>
    </source>
</evidence>
<proteinExistence type="predicted"/>
<feature type="compositionally biased region" description="Polar residues" evidence="3">
    <location>
        <begin position="538"/>
        <end position="549"/>
    </location>
</feature>
<evidence type="ECO:0000256" key="3">
    <source>
        <dbReference type="SAM" id="MobiDB-lite"/>
    </source>
</evidence>
<dbReference type="PANTHER" id="PTHR45973">
    <property type="entry name" value="PROTEIN PHOSPHATASE 1 REGULATORY SUBUNIT SDS22-RELATED"/>
    <property type="match status" value="1"/>
</dbReference>
<dbReference type="InterPro" id="IPR003591">
    <property type="entry name" value="Leu-rich_rpt_typical-subtyp"/>
</dbReference>
<protein>
    <recommendedName>
        <fullName evidence="6">Leucine-rich repeat-containing protein 49</fullName>
    </recommendedName>
</protein>
<feature type="region of interest" description="Disordered" evidence="3">
    <location>
        <begin position="504"/>
        <end position="549"/>
    </location>
</feature>
<feature type="region of interest" description="Disordered" evidence="3">
    <location>
        <begin position="1"/>
        <end position="22"/>
    </location>
</feature>
<dbReference type="PANTHER" id="PTHR45973:SF8">
    <property type="entry name" value="LEUCINE-RICH REPEAT-CONTAINING PROTEIN 49"/>
    <property type="match status" value="1"/>
</dbReference>
<dbReference type="InterPro" id="IPR001611">
    <property type="entry name" value="Leu-rich_rpt"/>
</dbReference>
<sequence length="835" mass="93878">MYHSGKFKGRPGQAPGREQHGVHPVHLSLQAMASPVVERNVRQVTPDRLTRDQAATFRPSELPVGQGPRRSSAQSDGGSAHSFSSGPLRTIGIGPPALTHTMSETRMIGNRRNITSPSKVYAAEFAQLSAGDHFRRHNSIAGQENESSHSQESTPRNLSKLYSQQQQKNTPYLPGDRVIFAESPSAPGIPIVYRTAEERASNPDRLNLDRRRLTVCPILEGEEHLRLLNFQHNSISRIQHLSNLRRLIFLDLYDNQVEDMTGLSALKSLRVLMLGKNRIQNVSGLENLLKLDVLDLHGNQISVIENLNHLTELRVLNLAGNQIEHVSNLAGMSTLAELNLRRNSIITVMEIDLLSSLQRLFLSFNNINKWEDIECLGESSSLCEISLDGNPIAADTCYKQIVLKNMPQLRQLDMKRITEDEKRVASVMLRKEEERKREVHKQAIAKEKKRLAINNAARQWEADGKPGLGNNKQWPENHEKWVAGSDKQTPKKWEQYTDGQRVHYQGSLSGQSLSSTARMENERKPSFREVGERKSSTEKSSWMNASKNQTKQTVPITSLDISDSYLAEIDGDSLQLFGPGALDSLDKNWGNQASTSVTTVTVQFIKFDDFCLYINKIRNRFPNAVNFIFKEVNLHSLQQINSLSQLKKIDSLTIESGQENPVTQFSLWKSYTLFRLSHLSLARLNGKEVTAADVVNAEKIFGALSLVTTSQLSQFRLVALLGENRQKVSAAKEQKKNKSNDDNQNTAVESVGRSGLRYLPAKTVAAKNIDVQVRKSVAKDIVTQISAEAQLIVTKQSLLYKLWPTIFVDLVKEAVVDMNDLETYTKQEYKKFEET</sequence>
<evidence type="ECO:0008006" key="6">
    <source>
        <dbReference type="Google" id="ProtNLM"/>
    </source>
</evidence>
<feature type="compositionally biased region" description="Polar residues" evidence="3">
    <location>
        <begin position="69"/>
        <end position="87"/>
    </location>
</feature>
<dbReference type="Pfam" id="PF14580">
    <property type="entry name" value="LRR_9"/>
    <property type="match status" value="1"/>
</dbReference>